<dbReference type="Pfam" id="PF23023">
    <property type="entry name" value="Anti-Pycsar_Apyc1"/>
    <property type="match status" value="1"/>
</dbReference>
<dbReference type="InterPro" id="IPR044094">
    <property type="entry name" value="AtsA-like_MBL-fold"/>
</dbReference>
<dbReference type="RefSeq" id="WP_203108227.1">
    <property type="nucleotide sequence ID" value="NZ_JADOBG010000005.1"/>
</dbReference>
<proteinExistence type="predicted"/>
<evidence type="ECO:0000256" key="2">
    <source>
        <dbReference type="SAM" id="SignalP"/>
    </source>
</evidence>
<accession>A0ABS1WDA4</accession>
<dbReference type="EMBL" id="JADWVN010000024">
    <property type="protein sequence ID" value="MBL7527250.1"/>
    <property type="molecule type" value="Genomic_DNA"/>
</dbReference>
<dbReference type="PROSITE" id="PS51257">
    <property type="entry name" value="PROKAR_LIPOPROTEIN"/>
    <property type="match status" value="1"/>
</dbReference>
<gene>
    <name evidence="3" type="ORF">I5282_11800</name>
</gene>
<dbReference type="Proteomes" id="UP000809910">
    <property type="component" value="Unassembled WGS sequence"/>
</dbReference>
<feature type="chain" id="PRO_5045716522" evidence="2">
    <location>
        <begin position="22"/>
        <end position="344"/>
    </location>
</feature>
<organism evidence="3 4">
    <name type="scientific">Legionella bononiensis</name>
    <dbReference type="NCBI Taxonomy" id="2793102"/>
    <lineage>
        <taxon>Bacteria</taxon>
        <taxon>Pseudomonadati</taxon>
        <taxon>Pseudomonadota</taxon>
        <taxon>Gammaproteobacteria</taxon>
        <taxon>Legionellales</taxon>
        <taxon>Legionellaceae</taxon>
        <taxon>Legionella</taxon>
    </lineage>
</organism>
<keyword evidence="2" id="KW-0732">Signal</keyword>
<evidence type="ECO:0000256" key="1">
    <source>
        <dbReference type="ARBA" id="ARBA00022801"/>
    </source>
</evidence>
<dbReference type="PANTHER" id="PTHR46018:SF2">
    <property type="entry name" value="ZINC PHOSPHODIESTERASE ELAC PROTEIN 1"/>
    <property type="match status" value="1"/>
</dbReference>
<dbReference type="SUPFAM" id="SSF56281">
    <property type="entry name" value="Metallo-hydrolase/oxidoreductase"/>
    <property type="match status" value="1"/>
</dbReference>
<dbReference type="Gene3D" id="3.60.15.10">
    <property type="entry name" value="Ribonuclease Z/Hydroxyacylglutathione hydrolase-like"/>
    <property type="match status" value="1"/>
</dbReference>
<protein>
    <submittedName>
        <fullName evidence="3">MBL fold metallo-hydrolase</fullName>
    </submittedName>
</protein>
<evidence type="ECO:0000313" key="3">
    <source>
        <dbReference type="EMBL" id="MBL7527250.1"/>
    </source>
</evidence>
<dbReference type="CDD" id="cd07719">
    <property type="entry name" value="arylsulfatase_AtsA-like_MBL-fold"/>
    <property type="match status" value="1"/>
</dbReference>
<sequence>MNKIYVLPLLLIISCSQNIYSQNTPTTQLNSNQSLLKDDNLHIYFCGTGVPNPITQSVRKASCLAVMVNNDLMLFDAGEAAIITLASLKLPISTISKIFFTHWHSDHFAGLGQVMNVSWYAGRSKPIDIYGPYGVKDVVNGIIKAYRQDVLFRSINQKFDPNAAFAITHVVNPHSKEQMVYNNNGVTVSAFTVDHAPVYPALGYTIHYKGCKIVISGDTRVVASLADNSKNADVLINEALNTTMYTASKKPTTNDSKNQLAAIESYHSDTIELAKMADSSSVKNLFLTHLLPSISTTDEEKKQFISGMNQYYSKPITVTDDGDELVVSSDGSNCTLEFKPINHH</sequence>
<evidence type="ECO:0000313" key="4">
    <source>
        <dbReference type="Proteomes" id="UP000809910"/>
    </source>
</evidence>
<dbReference type="PANTHER" id="PTHR46018">
    <property type="entry name" value="ZINC PHOSPHODIESTERASE ELAC PROTEIN 1"/>
    <property type="match status" value="1"/>
</dbReference>
<keyword evidence="4" id="KW-1185">Reference proteome</keyword>
<name>A0ABS1WDA4_9GAMM</name>
<keyword evidence="1" id="KW-0378">Hydrolase</keyword>
<feature type="signal peptide" evidence="2">
    <location>
        <begin position="1"/>
        <end position="21"/>
    </location>
</feature>
<dbReference type="InterPro" id="IPR036866">
    <property type="entry name" value="RibonucZ/Hydroxyglut_hydro"/>
</dbReference>
<reference evidence="3 4" key="1">
    <citation type="submission" date="2020-12" db="EMBL/GenBank/DDBJ databases">
        <title>WGS of Legionella: environmental sample.</title>
        <authorList>
            <person name="Cristino S."/>
            <person name="Girolamini L."/>
            <person name="Salaris S."/>
            <person name="Pascale M.R."/>
            <person name="Mazzotta M."/>
            <person name="Orsini M."/>
            <person name="Grottola A."/>
        </authorList>
    </citation>
    <scope>NUCLEOTIDE SEQUENCE [LARGE SCALE GENOMIC DNA]</scope>
    <source>
        <strain evidence="3 4">30cs62</strain>
    </source>
</reference>
<comment type="caution">
    <text evidence="3">The sequence shown here is derived from an EMBL/GenBank/DDBJ whole genome shotgun (WGS) entry which is preliminary data.</text>
</comment>